<proteinExistence type="predicted"/>
<dbReference type="Proteomes" id="UP000015104">
    <property type="component" value="Unassembled WGS sequence"/>
</dbReference>
<organism evidence="2 3">
    <name type="scientific">Tetranychus urticae</name>
    <name type="common">Two-spotted spider mite</name>
    <dbReference type="NCBI Taxonomy" id="32264"/>
    <lineage>
        <taxon>Eukaryota</taxon>
        <taxon>Metazoa</taxon>
        <taxon>Ecdysozoa</taxon>
        <taxon>Arthropoda</taxon>
        <taxon>Chelicerata</taxon>
        <taxon>Arachnida</taxon>
        <taxon>Acari</taxon>
        <taxon>Acariformes</taxon>
        <taxon>Trombidiformes</taxon>
        <taxon>Prostigmata</taxon>
        <taxon>Eleutherengona</taxon>
        <taxon>Raphignathae</taxon>
        <taxon>Tetranychoidea</taxon>
        <taxon>Tetranychidae</taxon>
        <taxon>Tetranychus</taxon>
    </lineage>
</organism>
<name>T1KSJ8_TETUR</name>
<dbReference type="EMBL" id="CAEY01000422">
    <property type="status" value="NOT_ANNOTATED_CDS"/>
    <property type="molecule type" value="Genomic_DNA"/>
</dbReference>
<reference evidence="3" key="1">
    <citation type="submission" date="2011-08" db="EMBL/GenBank/DDBJ databases">
        <authorList>
            <person name="Rombauts S."/>
        </authorList>
    </citation>
    <scope>NUCLEOTIDE SEQUENCE</scope>
    <source>
        <strain evidence="3">London</strain>
    </source>
</reference>
<accession>T1KSJ8</accession>
<keyword evidence="3" id="KW-1185">Reference proteome</keyword>
<keyword evidence="1" id="KW-1133">Transmembrane helix</keyword>
<evidence type="ECO:0000313" key="2">
    <source>
        <dbReference type="EnsemblMetazoa" id="tetur19g03421.1"/>
    </source>
</evidence>
<dbReference type="EnsemblMetazoa" id="tetur19g03421.1">
    <property type="protein sequence ID" value="tetur19g03421.1"/>
    <property type="gene ID" value="tetur19g03421"/>
</dbReference>
<reference evidence="2" key="2">
    <citation type="submission" date="2015-06" db="UniProtKB">
        <authorList>
            <consortium name="EnsemblMetazoa"/>
        </authorList>
    </citation>
    <scope>IDENTIFICATION</scope>
</reference>
<evidence type="ECO:0000313" key="3">
    <source>
        <dbReference type="Proteomes" id="UP000015104"/>
    </source>
</evidence>
<protein>
    <submittedName>
        <fullName evidence="2">Uncharacterized protein</fullName>
    </submittedName>
</protein>
<keyword evidence="1" id="KW-0812">Transmembrane</keyword>
<keyword evidence="1" id="KW-0472">Membrane</keyword>
<sequence>MKSLTRVFRNKHHNGAMIRVMVHGDGLESPLVYKTVIYNLSYILLILFILRWILS</sequence>
<dbReference type="HOGENOM" id="CLU_3034954_0_0_1"/>
<evidence type="ECO:0000256" key="1">
    <source>
        <dbReference type="SAM" id="Phobius"/>
    </source>
</evidence>
<feature type="transmembrane region" description="Helical" evidence="1">
    <location>
        <begin position="36"/>
        <end position="54"/>
    </location>
</feature>
<dbReference type="AlphaFoldDB" id="T1KSJ8"/>